<dbReference type="InterPro" id="IPR012674">
    <property type="entry name" value="Calycin"/>
</dbReference>
<evidence type="ECO:0000256" key="11">
    <source>
        <dbReference type="ARBA" id="ARBA00058737"/>
    </source>
</evidence>
<comment type="function">
    <text evidence="11">APOD occurs in the macromolecular complex with lecithin-transport and binding of bilin. Appears to be able to transport a variety of ligands in a number of different contexts.</text>
</comment>
<evidence type="ECO:0000256" key="3">
    <source>
        <dbReference type="ARBA" id="ARBA00019890"/>
    </source>
</evidence>
<dbReference type="AlphaFoldDB" id="A0A061I738"/>
<dbReference type="PRINTS" id="PR02058">
    <property type="entry name" value="APODVERTBRTE"/>
</dbReference>
<dbReference type="InterPro" id="IPR002969">
    <property type="entry name" value="ApolipopD"/>
</dbReference>
<dbReference type="Gene3D" id="2.40.128.20">
    <property type="match status" value="1"/>
</dbReference>
<comment type="subunit">
    <text evidence="12">Homodimer.</text>
</comment>
<keyword evidence="7" id="KW-0446">Lipid-binding</keyword>
<feature type="chain" id="PRO_5013436860" description="Apolipoprotein D" evidence="12">
    <location>
        <begin position="31"/>
        <end position="199"/>
    </location>
</feature>
<dbReference type="InterPro" id="IPR026222">
    <property type="entry name" value="ApoD_vertbrte"/>
</dbReference>
<dbReference type="GO" id="GO:0015485">
    <property type="term" value="F:cholesterol binding"/>
    <property type="evidence" value="ECO:0007669"/>
    <property type="project" value="TreeGrafter"/>
</dbReference>
<evidence type="ECO:0000256" key="4">
    <source>
        <dbReference type="ARBA" id="ARBA00022448"/>
    </source>
</evidence>
<evidence type="ECO:0000256" key="7">
    <source>
        <dbReference type="ARBA" id="ARBA00023121"/>
    </source>
</evidence>
<keyword evidence="10" id="KW-0873">Pyrrolidone carboxylic acid</keyword>
<dbReference type="GO" id="GO:0005737">
    <property type="term" value="C:cytoplasm"/>
    <property type="evidence" value="ECO:0007669"/>
    <property type="project" value="TreeGrafter"/>
</dbReference>
<organism evidence="14 15">
    <name type="scientific">Cricetulus griseus</name>
    <name type="common">Chinese hamster</name>
    <name type="synonym">Cricetulus barabensis griseus</name>
    <dbReference type="NCBI Taxonomy" id="10029"/>
    <lineage>
        <taxon>Eukaryota</taxon>
        <taxon>Metazoa</taxon>
        <taxon>Chordata</taxon>
        <taxon>Craniata</taxon>
        <taxon>Vertebrata</taxon>
        <taxon>Euteleostomi</taxon>
        <taxon>Mammalia</taxon>
        <taxon>Eutheria</taxon>
        <taxon>Euarchontoglires</taxon>
        <taxon>Glires</taxon>
        <taxon>Rodentia</taxon>
        <taxon>Myomorpha</taxon>
        <taxon>Muroidea</taxon>
        <taxon>Cricetidae</taxon>
        <taxon>Cricetinae</taxon>
        <taxon>Cricetulus</taxon>
    </lineage>
</organism>
<evidence type="ECO:0000313" key="15">
    <source>
        <dbReference type="Proteomes" id="UP000030759"/>
    </source>
</evidence>
<evidence type="ECO:0000256" key="10">
    <source>
        <dbReference type="ARBA" id="ARBA00023283"/>
    </source>
</evidence>
<dbReference type="CDD" id="cd19437">
    <property type="entry name" value="lipocalin_apoD-like"/>
    <property type="match status" value="1"/>
</dbReference>
<dbReference type="InterPro" id="IPR000566">
    <property type="entry name" value="Lipocln_cytosolic_FA-bd_dom"/>
</dbReference>
<keyword evidence="8" id="KW-1015">Disulfide bond</keyword>
<accession>A0A061I738</accession>
<keyword evidence="6 12" id="KW-0732">Signal</keyword>
<dbReference type="PANTHER" id="PTHR10612">
    <property type="entry name" value="APOLIPOPROTEIN D"/>
    <property type="match status" value="1"/>
</dbReference>
<evidence type="ECO:0000256" key="6">
    <source>
        <dbReference type="ARBA" id="ARBA00022729"/>
    </source>
</evidence>
<evidence type="ECO:0000259" key="13">
    <source>
        <dbReference type="Pfam" id="PF08212"/>
    </source>
</evidence>
<comment type="subcellular location">
    <subcellularLocation>
        <location evidence="1">Secreted</location>
    </subcellularLocation>
</comment>
<proteinExistence type="inferred from homology"/>
<keyword evidence="9" id="KW-0325">Glycoprotein</keyword>
<comment type="similarity">
    <text evidence="2 12">Belongs to the calycin superfamily. Lipocalin family.</text>
</comment>
<dbReference type="Pfam" id="PF08212">
    <property type="entry name" value="Lipocalin_2"/>
    <property type="match status" value="1"/>
</dbReference>
<evidence type="ECO:0000256" key="1">
    <source>
        <dbReference type="ARBA" id="ARBA00004613"/>
    </source>
</evidence>
<evidence type="ECO:0000256" key="8">
    <source>
        <dbReference type="ARBA" id="ARBA00023157"/>
    </source>
</evidence>
<dbReference type="GO" id="GO:0042246">
    <property type="term" value="P:tissue regeneration"/>
    <property type="evidence" value="ECO:0007669"/>
    <property type="project" value="InterPro"/>
</dbReference>
<evidence type="ECO:0000256" key="9">
    <source>
        <dbReference type="ARBA" id="ARBA00023180"/>
    </source>
</evidence>
<dbReference type="GO" id="GO:0000302">
    <property type="term" value="P:response to reactive oxygen species"/>
    <property type="evidence" value="ECO:0007669"/>
    <property type="project" value="TreeGrafter"/>
</dbReference>
<dbReference type="SUPFAM" id="SSF50814">
    <property type="entry name" value="Lipocalins"/>
    <property type="match status" value="1"/>
</dbReference>
<reference evidence="15" key="1">
    <citation type="journal article" date="2013" name="Nat. Biotechnol.">
        <title>Chinese hamster genome sequenced from sorted chromosomes.</title>
        <authorList>
            <person name="Brinkrolf K."/>
            <person name="Rupp O."/>
            <person name="Laux H."/>
            <person name="Kollin F."/>
            <person name="Ernst W."/>
            <person name="Linke B."/>
            <person name="Kofler R."/>
            <person name="Romand S."/>
            <person name="Hesse F."/>
            <person name="Budach W.E."/>
            <person name="Galosy S."/>
            <person name="Muller D."/>
            <person name="Noll T."/>
            <person name="Wienberg J."/>
            <person name="Jostock T."/>
            <person name="Leonard M."/>
            <person name="Grillari J."/>
            <person name="Tauch A."/>
            <person name="Goesmann A."/>
            <person name="Helk B."/>
            <person name="Mott J.E."/>
            <person name="Puhler A."/>
            <person name="Borth N."/>
        </authorList>
    </citation>
    <scope>NUCLEOTIDE SEQUENCE [LARGE SCALE GENOMIC DNA]</scope>
    <source>
        <strain evidence="15">17A/GY</strain>
    </source>
</reference>
<dbReference type="PIRSF" id="PIRSF036893">
    <property type="entry name" value="Lipocalin_ApoD"/>
    <property type="match status" value="1"/>
</dbReference>
<feature type="domain" description="Lipocalin/cytosolic fatty-acid binding" evidence="13">
    <location>
        <begin position="49"/>
        <end position="190"/>
    </location>
</feature>
<keyword evidence="5" id="KW-0964">Secreted</keyword>
<dbReference type="Proteomes" id="UP000030759">
    <property type="component" value="Unassembled WGS sequence"/>
</dbReference>
<protein>
    <recommendedName>
        <fullName evidence="3 12">Apolipoprotein D</fullName>
        <shortName evidence="12">Apo-D</shortName>
    </recommendedName>
</protein>
<gene>
    <name evidence="14" type="ORF">H671_4g13367</name>
</gene>
<dbReference type="PANTHER" id="PTHR10612:SF34">
    <property type="entry name" value="APOLIPOPROTEIN D"/>
    <property type="match status" value="1"/>
</dbReference>
<keyword evidence="14" id="KW-0449">Lipoprotein</keyword>
<dbReference type="EMBL" id="KE675992">
    <property type="protein sequence ID" value="ERE74524.1"/>
    <property type="molecule type" value="Genomic_DNA"/>
</dbReference>
<dbReference type="GO" id="GO:0006869">
    <property type="term" value="P:lipid transport"/>
    <property type="evidence" value="ECO:0007669"/>
    <property type="project" value="InterPro"/>
</dbReference>
<evidence type="ECO:0000313" key="14">
    <source>
        <dbReference type="EMBL" id="ERE74524.1"/>
    </source>
</evidence>
<evidence type="ECO:0000256" key="12">
    <source>
        <dbReference type="PIRNR" id="PIRNR036893"/>
    </source>
</evidence>
<dbReference type="PRINTS" id="PR01219">
    <property type="entry name" value="APOLIPOPROTD"/>
</dbReference>
<name>A0A061I738_CRIGR</name>
<evidence type="ECO:0000256" key="5">
    <source>
        <dbReference type="ARBA" id="ARBA00022525"/>
    </source>
</evidence>
<dbReference type="GO" id="GO:0005576">
    <property type="term" value="C:extracellular region"/>
    <property type="evidence" value="ECO:0007669"/>
    <property type="project" value="UniProtKB-SubCell"/>
</dbReference>
<dbReference type="InterPro" id="IPR022271">
    <property type="entry name" value="Lipocalin_ApoD"/>
</dbReference>
<dbReference type="GO" id="GO:0007420">
    <property type="term" value="P:brain development"/>
    <property type="evidence" value="ECO:0007669"/>
    <property type="project" value="InterPro"/>
</dbReference>
<evidence type="ECO:0000256" key="2">
    <source>
        <dbReference type="ARBA" id="ARBA00006889"/>
    </source>
</evidence>
<feature type="signal peptide" evidence="12">
    <location>
        <begin position="1"/>
        <end position="30"/>
    </location>
</feature>
<dbReference type="FunFam" id="2.40.128.20:FF:000003">
    <property type="entry name" value="Apolipoprotein D"/>
    <property type="match status" value="1"/>
</dbReference>
<keyword evidence="4" id="KW-0813">Transport</keyword>
<dbReference type="GO" id="GO:0006629">
    <property type="term" value="P:lipid metabolic process"/>
    <property type="evidence" value="ECO:0007669"/>
    <property type="project" value="TreeGrafter"/>
</dbReference>
<sequence length="199" mass="22722">MASPEDTRPKMVTMLLVLATLAGLFTAAKGQSYRIGKCPSPPVQEKFSLRKYLGRWYEIEKIPDIFEKGICNQVHYILLGNGDIKVLNNEIGPDGTENQVVRKAISNNLLEPAKMKVKLFEFIPSSPYWILSTDYENYALVYSCTSVVRLFHVDYVWILGRTRFLSPNTIAYLKYILMSNDIDIKQMTAINQVNCPNFL</sequence>